<sequence>MFRAILPEGQIDCERYEHTENGLELYDEDDEFLAFVPYANLHALADEEIYSGDERSIM</sequence>
<dbReference type="Proteomes" id="UP000185936">
    <property type="component" value="Unassembled WGS sequence"/>
</dbReference>
<evidence type="ECO:0000313" key="1">
    <source>
        <dbReference type="EMBL" id="SIS00482.1"/>
    </source>
</evidence>
<name>A0A1N7FJE4_9EURY</name>
<keyword evidence="2" id="KW-1185">Reference proteome</keyword>
<proteinExistence type="predicted"/>
<accession>A0A1N7FJE4</accession>
<dbReference type="RefSeq" id="WP_173834878.1">
    <property type="nucleotide sequence ID" value="NZ_FTNR01000007.1"/>
</dbReference>
<dbReference type="EMBL" id="FTNR01000007">
    <property type="protein sequence ID" value="SIS00482.1"/>
    <property type="molecule type" value="Genomic_DNA"/>
</dbReference>
<reference evidence="2" key="1">
    <citation type="submission" date="2017-01" db="EMBL/GenBank/DDBJ databases">
        <authorList>
            <person name="Varghese N."/>
            <person name="Submissions S."/>
        </authorList>
    </citation>
    <scope>NUCLEOTIDE SEQUENCE [LARGE SCALE GENOMIC DNA]</scope>
    <source>
        <strain evidence="2">type strain: HArc-</strain>
    </source>
</reference>
<evidence type="ECO:0000313" key="2">
    <source>
        <dbReference type="Proteomes" id="UP000185936"/>
    </source>
</evidence>
<organism evidence="1 2">
    <name type="scientific">Natronorubrum thiooxidans</name>
    <dbReference type="NCBI Taxonomy" id="308853"/>
    <lineage>
        <taxon>Archaea</taxon>
        <taxon>Methanobacteriati</taxon>
        <taxon>Methanobacteriota</taxon>
        <taxon>Stenosarchaea group</taxon>
        <taxon>Halobacteria</taxon>
        <taxon>Halobacteriales</taxon>
        <taxon>Natrialbaceae</taxon>
        <taxon>Natronorubrum</taxon>
    </lineage>
</organism>
<dbReference type="OrthoDB" id="190909at2157"/>
<gene>
    <name evidence="1" type="ORF">SAMN05421752_10742</name>
</gene>
<protein>
    <submittedName>
        <fullName evidence="1">Uncharacterized protein</fullName>
    </submittedName>
</protein>
<dbReference type="AlphaFoldDB" id="A0A1N7FJE4"/>